<accession>A0ABT0L823</accession>
<dbReference type="EMBL" id="JAKIKS010000012">
    <property type="protein sequence ID" value="MCL1123842.1"/>
    <property type="molecule type" value="Genomic_DNA"/>
</dbReference>
<evidence type="ECO:0000259" key="1">
    <source>
        <dbReference type="Pfam" id="PF00501"/>
    </source>
</evidence>
<dbReference type="RefSeq" id="WP_248939127.1">
    <property type="nucleotide sequence ID" value="NZ_JAKIKS010000012.1"/>
</dbReference>
<comment type="caution">
    <text evidence="3">The sequence shown here is derived from an EMBL/GenBank/DDBJ whole genome shotgun (WGS) entry which is preliminary data.</text>
</comment>
<dbReference type="Gene3D" id="3.30.559.30">
    <property type="entry name" value="Nonribosomal peptide synthetase, condensation domain"/>
    <property type="match status" value="1"/>
</dbReference>
<dbReference type="Proteomes" id="UP001203423">
    <property type="component" value="Unassembled WGS sequence"/>
</dbReference>
<dbReference type="InterPro" id="IPR045851">
    <property type="entry name" value="AMP-bd_C_sf"/>
</dbReference>
<dbReference type="InterPro" id="IPR000873">
    <property type="entry name" value="AMP-dep_synth/lig_dom"/>
</dbReference>
<reference evidence="3 4" key="1">
    <citation type="submission" date="2022-01" db="EMBL/GenBank/DDBJ databases">
        <title>Whole genome-based taxonomy of the Shewanellaceae.</title>
        <authorList>
            <person name="Martin-Rodriguez A.J."/>
        </authorList>
    </citation>
    <scope>NUCLEOTIDE SEQUENCE [LARGE SCALE GENOMIC DNA]</scope>
    <source>
        <strain evidence="3 4">DSM 17177</strain>
    </source>
</reference>
<dbReference type="Gene3D" id="2.30.38.10">
    <property type="entry name" value="Luciferase, Domain 3"/>
    <property type="match status" value="1"/>
</dbReference>
<dbReference type="InterPro" id="IPR020459">
    <property type="entry name" value="AMP-binding"/>
</dbReference>
<protein>
    <submittedName>
        <fullName evidence="3">Amino acid adenylation domain-containing protein</fullName>
    </submittedName>
</protein>
<dbReference type="InterPro" id="IPR001242">
    <property type="entry name" value="Condensation_dom"/>
</dbReference>
<dbReference type="InterPro" id="IPR010071">
    <property type="entry name" value="AA_adenyl_dom"/>
</dbReference>
<evidence type="ECO:0000313" key="3">
    <source>
        <dbReference type="EMBL" id="MCL1123842.1"/>
    </source>
</evidence>
<dbReference type="PROSITE" id="PS00455">
    <property type="entry name" value="AMP_BINDING"/>
    <property type="match status" value="1"/>
</dbReference>
<dbReference type="Gene3D" id="3.40.50.980">
    <property type="match status" value="2"/>
</dbReference>
<feature type="non-terminal residue" evidence="3">
    <location>
        <position position="977"/>
    </location>
</feature>
<name>A0ABT0L823_9GAMM</name>
<dbReference type="Gene3D" id="3.30.300.30">
    <property type="match status" value="1"/>
</dbReference>
<dbReference type="NCBIfam" id="TIGR01733">
    <property type="entry name" value="AA-adenyl-dom"/>
    <property type="match status" value="1"/>
</dbReference>
<dbReference type="SUPFAM" id="SSF52777">
    <property type="entry name" value="CoA-dependent acyltransferases"/>
    <property type="match status" value="2"/>
</dbReference>
<feature type="domain" description="AMP-dependent synthetase/ligase" evidence="1">
    <location>
        <begin position="462"/>
        <end position="837"/>
    </location>
</feature>
<organism evidence="3 4">
    <name type="scientific">Shewanella surugensis</name>
    <dbReference type="NCBI Taxonomy" id="212020"/>
    <lineage>
        <taxon>Bacteria</taxon>
        <taxon>Pseudomonadati</taxon>
        <taxon>Pseudomonadota</taxon>
        <taxon>Gammaproteobacteria</taxon>
        <taxon>Alteromonadales</taxon>
        <taxon>Shewanellaceae</taxon>
        <taxon>Shewanella</taxon>
    </lineage>
</organism>
<sequence>MSKISKADRSPLLLPLHFAQENVYFDQLISPDSSMYNIGCYSIIEVKYDFTVLKHAWQLLIDKVDALRLDLVQQEGGAPLQRVLPKGTVEGYIESIDFSSKDSSHSEAKQWMQAQFTNVFDAHRGQKYQIALIKLSDKKYYLFYRFHHIINDGTGVCRLIEYLHRTYDALLKRADLGWLVEIPQYQPTIEKSREYIVSKRYHRDKRYWSGFIQSKEATQLDKHYHRQGNDVYEKGLSSTLSCNLRDCCAMRKISLLSLLMGVSALYFSNTLNSKNIIVNVPVHGRKGHQGMRVVGMHSNVIPIELKTFQVFSFIELCAEADKTFKAGVKHGQFPQSHLSRLNRDLLSDITLIYDPHVEDLKFELKYLSARDEHAPLEIRLIDFMETSELILRIDYGCAYFNETEVKKIAETFIQLMEAFLLDPTQNIQHLALISPEDRHTLLHEWNQTEIDYPKDKTLQQLFEEQVAKTPDNIALVFEEKTLTYDELNQSANQFAHHIRSQYQTKYQVSLKPDTLIALYLDRSLEMVISILAVLKAGSAYVPIAPEYPQARTLFMLQDTAASFIITQAHYEVKLSEWLSAGELDCTVLPVDENSVNNNSADNETTIASQSNDNPLPINQSSDLAYVIYTSGTTGQPKGVMIEHAGIANRLHWMQSHALLDSSDVVLQKTPYIFDVSLWELLGPSQVGARLVIAPPSSHTQPEALYSLISQHGVTALDFVPSMLGVFSQSLAASGKVLPVSVRRVFCGGEALTAAQVDCFYQVSARSTRLYHMYGPTEAAIDATFYECQLQNAVVSPPLGRVIDNTQVYVLDTRQYLVPIGTQGELYISGAGLARGYLNRPELTIERFIDNPFASKKEITNGDTCLYKTGDLVRYLSDGNLAYLGRNDSQVKIRGHRIELGEIEAALVSLEGIQQAVVIDRPRVDSQGKYLAAYLTCATTDDEVDVFEQDKLDVDDIRSQLSERLPDYMLPLTFTVID</sequence>
<gene>
    <name evidence="3" type="ORF">L2764_04945</name>
</gene>
<keyword evidence="4" id="KW-1185">Reference proteome</keyword>
<dbReference type="PANTHER" id="PTHR45527:SF1">
    <property type="entry name" value="FATTY ACID SYNTHASE"/>
    <property type="match status" value="1"/>
</dbReference>
<dbReference type="SUPFAM" id="SSF56801">
    <property type="entry name" value="Acetyl-CoA synthetase-like"/>
    <property type="match status" value="1"/>
</dbReference>
<dbReference type="InterPro" id="IPR023213">
    <property type="entry name" value="CAT-like_dom_sf"/>
</dbReference>
<feature type="domain" description="Condensation" evidence="2">
    <location>
        <begin position="14"/>
        <end position="441"/>
    </location>
</feature>
<dbReference type="Pfam" id="PF00501">
    <property type="entry name" value="AMP-binding"/>
    <property type="match status" value="1"/>
</dbReference>
<dbReference type="InterPro" id="IPR020845">
    <property type="entry name" value="AMP-binding_CS"/>
</dbReference>
<dbReference type="Pfam" id="PF00668">
    <property type="entry name" value="Condensation"/>
    <property type="match status" value="1"/>
</dbReference>
<evidence type="ECO:0000313" key="4">
    <source>
        <dbReference type="Proteomes" id="UP001203423"/>
    </source>
</evidence>
<evidence type="ECO:0000259" key="2">
    <source>
        <dbReference type="Pfam" id="PF00668"/>
    </source>
</evidence>
<dbReference type="CDD" id="cd05930">
    <property type="entry name" value="A_NRPS"/>
    <property type="match status" value="1"/>
</dbReference>
<dbReference type="Gene3D" id="3.30.559.10">
    <property type="entry name" value="Chloramphenicol acetyltransferase-like domain"/>
    <property type="match status" value="1"/>
</dbReference>
<dbReference type="PANTHER" id="PTHR45527">
    <property type="entry name" value="NONRIBOSOMAL PEPTIDE SYNTHETASE"/>
    <property type="match status" value="1"/>
</dbReference>
<dbReference type="PRINTS" id="PR00154">
    <property type="entry name" value="AMPBINDING"/>
</dbReference>
<proteinExistence type="predicted"/>